<evidence type="ECO:0000313" key="2">
    <source>
        <dbReference type="EMBL" id="PBK70474.1"/>
    </source>
</evidence>
<reference evidence="3" key="1">
    <citation type="journal article" date="2017" name="Nat. Ecol. Evol.">
        <title>Genome expansion and lineage-specific genetic innovations in the forest pathogenic fungi Armillaria.</title>
        <authorList>
            <person name="Sipos G."/>
            <person name="Prasanna A.N."/>
            <person name="Walter M.C."/>
            <person name="O'Connor E."/>
            <person name="Balint B."/>
            <person name="Krizsan K."/>
            <person name="Kiss B."/>
            <person name="Hess J."/>
            <person name="Varga T."/>
            <person name="Slot J."/>
            <person name="Riley R."/>
            <person name="Boka B."/>
            <person name="Rigling D."/>
            <person name="Barry K."/>
            <person name="Lee J."/>
            <person name="Mihaltcheva S."/>
            <person name="LaButti K."/>
            <person name="Lipzen A."/>
            <person name="Waldron R."/>
            <person name="Moloney N.M."/>
            <person name="Sperisen C."/>
            <person name="Kredics L."/>
            <person name="Vagvoelgyi C."/>
            <person name="Patrignani A."/>
            <person name="Fitzpatrick D."/>
            <person name="Nagy I."/>
            <person name="Doyle S."/>
            <person name="Anderson J.B."/>
            <person name="Grigoriev I.V."/>
            <person name="Gueldener U."/>
            <person name="Muensterkoetter M."/>
            <person name="Nagy L.G."/>
        </authorList>
    </citation>
    <scope>NUCLEOTIDE SEQUENCE [LARGE SCALE GENOMIC DNA]</scope>
    <source>
        <strain evidence="3">28-4</strain>
    </source>
</reference>
<keyword evidence="1" id="KW-0472">Membrane</keyword>
<gene>
    <name evidence="2" type="ORF">ARMSODRAFT_113778</name>
</gene>
<keyword evidence="3" id="KW-1185">Reference proteome</keyword>
<feature type="transmembrane region" description="Helical" evidence="1">
    <location>
        <begin position="16"/>
        <end position="34"/>
    </location>
</feature>
<sequence>MACCVASIRNDTRRSLLPGSLIIGISLNFASCAYDRDTIRRRKDFTLGTVLAVSDHVQNRHNAHMSCPKSQVIIYHDQSVTDGSRLRGLDRENSGACWPLLGLGATAPQGVRCIPCARQLQMESSALGGASEWCRGPATEAFSRSTAKHCHRWSIRGLFLIRRDPDLRIPS</sequence>
<evidence type="ECO:0000313" key="3">
    <source>
        <dbReference type="Proteomes" id="UP000218334"/>
    </source>
</evidence>
<proteinExistence type="predicted"/>
<dbReference type="EMBL" id="KZ293426">
    <property type="protein sequence ID" value="PBK70474.1"/>
    <property type="molecule type" value="Genomic_DNA"/>
</dbReference>
<protein>
    <submittedName>
        <fullName evidence="2">Uncharacterized protein</fullName>
    </submittedName>
</protein>
<accession>A0A2H3BNI1</accession>
<evidence type="ECO:0000256" key="1">
    <source>
        <dbReference type="SAM" id="Phobius"/>
    </source>
</evidence>
<keyword evidence="1" id="KW-0812">Transmembrane</keyword>
<dbReference type="Proteomes" id="UP000218334">
    <property type="component" value="Unassembled WGS sequence"/>
</dbReference>
<keyword evidence="1" id="KW-1133">Transmembrane helix</keyword>
<organism evidence="2 3">
    <name type="scientific">Armillaria solidipes</name>
    <dbReference type="NCBI Taxonomy" id="1076256"/>
    <lineage>
        <taxon>Eukaryota</taxon>
        <taxon>Fungi</taxon>
        <taxon>Dikarya</taxon>
        <taxon>Basidiomycota</taxon>
        <taxon>Agaricomycotina</taxon>
        <taxon>Agaricomycetes</taxon>
        <taxon>Agaricomycetidae</taxon>
        <taxon>Agaricales</taxon>
        <taxon>Marasmiineae</taxon>
        <taxon>Physalacriaceae</taxon>
        <taxon>Armillaria</taxon>
    </lineage>
</organism>
<name>A0A2H3BNI1_9AGAR</name>
<dbReference type="AlphaFoldDB" id="A0A2H3BNI1"/>